<accession>A0A0L0P7F6</accession>
<dbReference type="AlphaFoldDB" id="A0A0L0P7F6"/>
<sequence>MDDSYLYTPPNPSVGKLIRWIVILLLLRVRNPLRLTAFLSLNPTIRNLISNWLKEHSRLKDPETVDRRARKLANLATVGFLFLAVVNNDQIPKDYWLIYFYSAYYGDLNPPSSRITVYPTLSKAIKFDKIKKNSWVRYLYVRKHYIIFPLIFGQLLSNYLTPTRYKLNHRYLSASIKNYIFNPIWVNYRLGVNSQQVHWAGLLQSYIKHNVVLAGVYGALLFKKQLLDRYYEVSNNIFGYDTSIKEIVYRYLALVGHKANAMANFIYGPNLISMFLLSLTAPLLTRVGFVRNVYLSDIKSFIKNYIKAIGFIAAFATMCTESQQLIPSYGFPWVYGDPRSVRSISTQFYDGLNSYLARLIILSKWRILKDNHRWFSLINIANWDRIESVVLCYGVWNLMNLNDYVRKHPYQRECQRLENDSLIRAVDRIMN</sequence>
<reference evidence="2" key="1">
    <citation type="journal article" date="2015" name="BMC Genomics">
        <title>Draft genome of a commonly misdiagnosed multidrug resistant pathogen Candida auris.</title>
        <authorList>
            <person name="Chatterjee S."/>
            <person name="Alampalli S.V."/>
            <person name="Nageshan R.K."/>
            <person name="Chettiar S.T."/>
            <person name="Joshi S."/>
            <person name="Tatu U.S."/>
        </authorList>
    </citation>
    <scope>NUCLEOTIDE SEQUENCE [LARGE SCALE GENOMIC DNA]</scope>
    <source>
        <strain evidence="2">6684</strain>
    </source>
</reference>
<evidence type="ECO:0000313" key="1">
    <source>
        <dbReference type="EMBL" id="KNE02254.1"/>
    </source>
</evidence>
<organism evidence="1 2">
    <name type="scientific">Candidozyma auris</name>
    <name type="common">Yeast</name>
    <name type="synonym">Candida auris</name>
    <dbReference type="NCBI Taxonomy" id="498019"/>
    <lineage>
        <taxon>Eukaryota</taxon>
        <taxon>Fungi</taxon>
        <taxon>Dikarya</taxon>
        <taxon>Ascomycota</taxon>
        <taxon>Saccharomycotina</taxon>
        <taxon>Pichiomycetes</taxon>
        <taxon>Metschnikowiaceae</taxon>
        <taxon>Candidozyma</taxon>
    </lineage>
</organism>
<protein>
    <submittedName>
        <fullName evidence="1">Uncharacterized protein</fullName>
    </submittedName>
</protein>
<proteinExistence type="predicted"/>
<dbReference type="VEuPathDB" id="FungiDB:CJI96_0002878"/>
<gene>
    <name evidence="1" type="ORF">QG37_00504</name>
</gene>
<dbReference type="Proteomes" id="UP000037122">
    <property type="component" value="Unassembled WGS sequence"/>
</dbReference>
<dbReference type="VEuPathDB" id="FungiDB:B9J08_002205"/>
<evidence type="ECO:0000313" key="2">
    <source>
        <dbReference type="Proteomes" id="UP000037122"/>
    </source>
</evidence>
<dbReference type="EMBL" id="LGST01000004">
    <property type="protein sequence ID" value="KNE02254.1"/>
    <property type="molecule type" value="Genomic_DNA"/>
</dbReference>
<dbReference type="VEuPathDB" id="FungiDB:QG37_00504"/>
<dbReference type="VEuPathDB" id="FungiDB:CJJ09_003289"/>
<name>A0A0L0P7F6_CANAR</name>
<comment type="caution">
    <text evidence="1">The sequence shown here is derived from an EMBL/GenBank/DDBJ whole genome shotgun (WGS) entry which is preliminary data.</text>
</comment>
<dbReference type="VEuPathDB" id="FungiDB:CJI97_001577"/>
<dbReference type="VEuPathDB" id="FungiDB:CJJ07_001365"/>